<proteinExistence type="predicted"/>
<protein>
    <submittedName>
        <fullName evidence="1">Uncharacterized protein</fullName>
    </submittedName>
</protein>
<name>A0A8K0UWJ1_9AGAR</name>
<dbReference type="AlphaFoldDB" id="A0A8K0UWJ1"/>
<accession>A0A8K0UWJ1</accession>
<keyword evidence="2" id="KW-1185">Reference proteome</keyword>
<dbReference type="EMBL" id="JAEVFJ010000004">
    <property type="protein sequence ID" value="KAH8105459.1"/>
    <property type="molecule type" value="Genomic_DNA"/>
</dbReference>
<sequence>MSSTSIYTAGQTHSSSLDVNQRHLASPRLNWDILLLVVNELIGVEWEEWDQVVSVLSLMQTCHTLYKAGMPYLLRSPNYRVFGEAKDTALAFTTFVLQDPRRPLFISKLYLATCNKTCVTKLDSDLALAVGRVLNMTENIKIISIPSSEEWFSSSSQFPLAFLSLNKLTSVSLFEIGSNTVKTLGKLCSPVSYLELDFDLYEPKHLRLPSDFTHHLSEIKLLQCTHVLRDESAVYPKTTKLVLQPINQLNIAALMRSFPNVTSLTVGEGHIFGNRRLSQAQLGNFSGVRWTTLDYLHISVESYHTLSLSCRASVWECVDIGWHLRRFTTVLQAIRPSRLSLNFSSQEWSRSSVKDYLPVLEQEAITHLRFIVNMNEGESTSTTRQILDELAAVTHNLLSLAFLEIRILRAMNRRIPFQWKSPRKPDPGNDYLQKLDVNAYAMQFATTPKLENFCFRLMRSERVSIRHDEPRRLDSFWAVERGPTGQDPKMVKLTMKDREKYDDGFSKIDDSEYFALMLPL</sequence>
<dbReference type="OrthoDB" id="2804572at2759"/>
<dbReference type="Proteomes" id="UP000813824">
    <property type="component" value="Unassembled WGS sequence"/>
</dbReference>
<gene>
    <name evidence="1" type="ORF">BXZ70DRAFT_1075435</name>
</gene>
<organism evidence="1 2">
    <name type="scientific">Cristinia sonorae</name>
    <dbReference type="NCBI Taxonomy" id="1940300"/>
    <lineage>
        <taxon>Eukaryota</taxon>
        <taxon>Fungi</taxon>
        <taxon>Dikarya</taxon>
        <taxon>Basidiomycota</taxon>
        <taxon>Agaricomycotina</taxon>
        <taxon>Agaricomycetes</taxon>
        <taxon>Agaricomycetidae</taxon>
        <taxon>Agaricales</taxon>
        <taxon>Pleurotineae</taxon>
        <taxon>Stephanosporaceae</taxon>
        <taxon>Cristinia</taxon>
    </lineage>
</organism>
<reference evidence="1" key="1">
    <citation type="journal article" date="2021" name="New Phytol.">
        <title>Evolutionary innovations through gain and loss of genes in the ectomycorrhizal Boletales.</title>
        <authorList>
            <person name="Wu G."/>
            <person name="Miyauchi S."/>
            <person name="Morin E."/>
            <person name="Kuo A."/>
            <person name="Drula E."/>
            <person name="Varga T."/>
            <person name="Kohler A."/>
            <person name="Feng B."/>
            <person name="Cao Y."/>
            <person name="Lipzen A."/>
            <person name="Daum C."/>
            <person name="Hundley H."/>
            <person name="Pangilinan J."/>
            <person name="Johnson J."/>
            <person name="Barry K."/>
            <person name="LaButti K."/>
            <person name="Ng V."/>
            <person name="Ahrendt S."/>
            <person name="Min B."/>
            <person name="Choi I.G."/>
            <person name="Park H."/>
            <person name="Plett J.M."/>
            <person name="Magnuson J."/>
            <person name="Spatafora J.W."/>
            <person name="Nagy L.G."/>
            <person name="Henrissat B."/>
            <person name="Grigoriev I.V."/>
            <person name="Yang Z.L."/>
            <person name="Xu J."/>
            <person name="Martin F.M."/>
        </authorList>
    </citation>
    <scope>NUCLEOTIDE SEQUENCE</scope>
    <source>
        <strain evidence="1">KKN 215</strain>
    </source>
</reference>
<evidence type="ECO:0000313" key="1">
    <source>
        <dbReference type="EMBL" id="KAH8105459.1"/>
    </source>
</evidence>
<evidence type="ECO:0000313" key="2">
    <source>
        <dbReference type="Proteomes" id="UP000813824"/>
    </source>
</evidence>
<comment type="caution">
    <text evidence="1">The sequence shown here is derived from an EMBL/GenBank/DDBJ whole genome shotgun (WGS) entry which is preliminary data.</text>
</comment>